<dbReference type="SUPFAM" id="SSF56300">
    <property type="entry name" value="Metallo-dependent phosphatases"/>
    <property type="match status" value="1"/>
</dbReference>
<name>A0ABU9VTU6_9CLOT</name>
<keyword evidence="4" id="KW-1185">Reference proteome</keyword>
<sequence>MKWSMIPLVALLLAIYTALNYYIGLRGLQAFGHLLGPRGMRMAWALYWLVVYLYMAARLLGDRLPSNVVRRLIHAGAYWMAAMVYLLMFLIVIDLIRAAAAFIPLTFHQPLLLRYWTGLLVVGLVLGVLIYGTWNARNPRRVDYQVAFFHPLAQEAATATDGEMQSSLRVALVSDIHLGTIVGSRRLEKLVEQLNEMAPDMILFAGDIIDENVNHFIDERMDETFRRLNPPLGTYAVLGNHEYFGGHLEDIVHHLQASGMKVLRDERVLVADRFYLAGREDVVSERFTGTPRKPLRDILDGIDPATTPVLLMDHQPKDWQEARVAGVRLQVSGHTHRGQMFPFGFITERLFDEDWGKLQEGDQTLIVSSGYGTWGPPVRTGNQPEIVLITLVERN</sequence>
<dbReference type="PANTHER" id="PTHR31302:SF0">
    <property type="entry name" value="TRANSMEMBRANE PROTEIN WITH METALLOPHOSPHOESTERASE DOMAIN"/>
    <property type="match status" value="1"/>
</dbReference>
<reference evidence="3 4" key="1">
    <citation type="submission" date="2024-04" db="EMBL/GenBank/DDBJ databases">
        <title>Genome sequencing and metabolic network reconstruction of aminoacids and betaine degradation by Anoxynatronum sibiricum.</title>
        <authorList>
            <person name="Detkova E.N."/>
            <person name="Boltjanskaja Y.V."/>
            <person name="Mardanov A.V."/>
            <person name="Kevbrin V."/>
        </authorList>
    </citation>
    <scope>NUCLEOTIDE SEQUENCE [LARGE SCALE GENOMIC DNA]</scope>
    <source>
        <strain evidence="3 4">Z-7981</strain>
    </source>
</reference>
<accession>A0ABU9VTU6</accession>
<proteinExistence type="predicted"/>
<dbReference type="InterPro" id="IPR004843">
    <property type="entry name" value="Calcineurin-like_PHP"/>
</dbReference>
<evidence type="ECO:0000259" key="2">
    <source>
        <dbReference type="Pfam" id="PF00149"/>
    </source>
</evidence>
<protein>
    <submittedName>
        <fullName evidence="3">Metallophosphoesterase</fullName>
    </submittedName>
</protein>
<dbReference type="InterPro" id="IPR029052">
    <property type="entry name" value="Metallo-depent_PP-like"/>
</dbReference>
<feature type="transmembrane region" description="Helical" evidence="1">
    <location>
        <begin position="44"/>
        <end position="61"/>
    </location>
</feature>
<dbReference type="InterPro" id="IPR051158">
    <property type="entry name" value="Metallophosphoesterase_sf"/>
</dbReference>
<keyword evidence="1" id="KW-1133">Transmembrane helix</keyword>
<dbReference type="Gene3D" id="3.60.21.10">
    <property type="match status" value="1"/>
</dbReference>
<gene>
    <name evidence="3" type="ORF">AAIG11_08860</name>
</gene>
<keyword evidence="1" id="KW-0472">Membrane</keyword>
<dbReference type="PANTHER" id="PTHR31302">
    <property type="entry name" value="TRANSMEMBRANE PROTEIN WITH METALLOPHOSPHOESTERASE DOMAIN-RELATED"/>
    <property type="match status" value="1"/>
</dbReference>
<dbReference type="Pfam" id="PF00149">
    <property type="entry name" value="Metallophos"/>
    <property type="match status" value="1"/>
</dbReference>
<comment type="caution">
    <text evidence="3">The sequence shown here is derived from an EMBL/GenBank/DDBJ whole genome shotgun (WGS) entry which is preliminary data.</text>
</comment>
<feature type="transmembrane region" description="Helical" evidence="1">
    <location>
        <begin position="82"/>
        <end position="103"/>
    </location>
</feature>
<dbReference type="RefSeq" id="WP_343185901.1">
    <property type="nucleotide sequence ID" value="NZ_JBCITM010000007.1"/>
</dbReference>
<feature type="transmembrane region" description="Helical" evidence="1">
    <location>
        <begin position="115"/>
        <end position="134"/>
    </location>
</feature>
<organism evidence="3 4">
    <name type="scientific">Anoxynatronum sibiricum</name>
    <dbReference type="NCBI Taxonomy" id="210623"/>
    <lineage>
        <taxon>Bacteria</taxon>
        <taxon>Bacillati</taxon>
        <taxon>Bacillota</taxon>
        <taxon>Clostridia</taxon>
        <taxon>Eubacteriales</taxon>
        <taxon>Clostridiaceae</taxon>
        <taxon>Anoxynatronum</taxon>
    </lineage>
</organism>
<keyword evidence="1" id="KW-0812">Transmembrane</keyword>
<evidence type="ECO:0000256" key="1">
    <source>
        <dbReference type="SAM" id="Phobius"/>
    </source>
</evidence>
<evidence type="ECO:0000313" key="4">
    <source>
        <dbReference type="Proteomes" id="UP001407405"/>
    </source>
</evidence>
<feature type="domain" description="Calcineurin-like phosphoesterase" evidence="2">
    <location>
        <begin position="168"/>
        <end position="337"/>
    </location>
</feature>
<dbReference type="CDD" id="cd07385">
    <property type="entry name" value="MPP_YkuE_C"/>
    <property type="match status" value="1"/>
</dbReference>
<dbReference type="Proteomes" id="UP001407405">
    <property type="component" value="Unassembled WGS sequence"/>
</dbReference>
<dbReference type="EMBL" id="JBCITM010000007">
    <property type="protein sequence ID" value="MEN1760581.1"/>
    <property type="molecule type" value="Genomic_DNA"/>
</dbReference>
<evidence type="ECO:0000313" key="3">
    <source>
        <dbReference type="EMBL" id="MEN1760581.1"/>
    </source>
</evidence>